<evidence type="ECO:0008006" key="4">
    <source>
        <dbReference type="Google" id="ProtNLM"/>
    </source>
</evidence>
<evidence type="ECO:0000256" key="1">
    <source>
        <dbReference type="SAM" id="SignalP"/>
    </source>
</evidence>
<proteinExistence type="predicted"/>
<dbReference type="Proteomes" id="UP001601303">
    <property type="component" value="Unassembled WGS sequence"/>
</dbReference>
<comment type="caution">
    <text evidence="2">The sequence shown here is derived from an EMBL/GenBank/DDBJ whole genome shotgun (WGS) entry which is preliminary data.</text>
</comment>
<name>A0ABW6LXI6_9ACTN</name>
<evidence type="ECO:0000313" key="3">
    <source>
        <dbReference type="Proteomes" id="UP001601303"/>
    </source>
</evidence>
<evidence type="ECO:0000313" key="2">
    <source>
        <dbReference type="EMBL" id="MFE9598605.1"/>
    </source>
</evidence>
<gene>
    <name evidence="2" type="ORF">ACFYNQ_08465</name>
</gene>
<reference evidence="2 3" key="1">
    <citation type="submission" date="2024-10" db="EMBL/GenBank/DDBJ databases">
        <title>The Natural Products Discovery Center: Release of the First 8490 Sequenced Strains for Exploring Actinobacteria Biosynthetic Diversity.</title>
        <authorList>
            <person name="Kalkreuter E."/>
            <person name="Kautsar S.A."/>
            <person name="Yang D."/>
            <person name="Bader C.D."/>
            <person name="Teijaro C.N."/>
            <person name="Fluegel L."/>
            <person name="Davis C.M."/>
            <person name="Simpson J.R."/>
            <person name="Lauterbach L."/>
            <person name="Steele A.D."/>
            <person name="Gui C."/>
            <person name="Meng S."/>
            <person name="Li G."/>
            <person name="Viehrig K."/>
            <person name="Ye F."/>
            <person name="Su P."/>
            <person name="Kiefer A.F."/>
            <person name="Nichols A."/>
            <person name="Cepeda A.J."/>
            <person name="Yan W."/>
            <person name="Fan B."/>
            <person name="Jiang Y."/>
            <person name="Adhikari A."/>
            <person name="Zheng C.-J."/>
            <person name="Schuster L."/>
            <person name="Cowan T.M."/>
            <person name="Smanski M.J."/>
            <person name="Chevrette M.G."/>
            <person name="De Carvalho L.P.S."/>
            <person name="Shen B."/>
        </authorList>
    </citation>
    <scope>NUCLEOTIDE SEQUENCE [LARGE SCALE GENOMIC DNA]</scope>
    <source>
        <strain evidence="2 3">NPDC006488</strain>
    </source>
</reference>
<feature type="chain" id="PRO_5045930499" description="Secreted protein" evidence="1">
    <location>
        <begin position="29"/>
        <end position="277"/>
    </location>
</feature>
<organism evidence="2 3">
    <name type="scientific">Streptomyces hokutonensis</name>
    <dbReference type="NCBI Taxonomy" id="1306990"/>
    <lineage>
        <taxon>Bacteria</taxon>
        <taxon>Bacillati</taxon>
        <taxon>Actinomycetota</taxon>
        <taxon>Actinomycetes</taxon>
        <taxon>Kitasatosporales</taxon>
        <taxon>Streptomycetaceae</taxon>
        <taxon>Streptomyces</taxon>
    </lineage>
</organism>
<feature type="signal peptide" evidence="1">
    <location>
        <begin position="1"/>
        <end position="28"/>
    </location>
</feature>
<dbReference type="EMBL" id="JBIAHM010000002">
    <property type="protein sequence ID" value="MFE9598605.1"/>
    <property type="molecule type" value="Genomic_DNA"/>
</dbReference>
<protein>
    <recommendedName>
        <fullName evidence="4">Secreted protein</fullName>
    </recommendedName>
</protein>
<sequence>MRSRRILALVATLFAAGLLFATSAAAFAPVNFTQRWANLSGQAYDQVAGSVSCPAGMKAVSAGGGNANLASVGLTPNGSGAFVVGVLNNPNYLYLPLVADCVPAAQLAGSTSRSVTFQAHTGNVGDYVLFSQTVTCPTGTYAFGGGGYFVDGSGSPTPAGFNMQADTPTADQTGWSFATFARSGVDTMVVTTQCAPLPAPTLVTTPYAVNGSGGGYGNCPSGHVPLSGGASLDPPVLNSSLVYTEVVRNTAPNLSGWYASASTNYPGVVLRVVSQCL</sequence>
<accession>A0ABW6LXI6</accession>
<keyword evidence="1" id="KW-0732">Signal</keyword>
<keyword evidence="3" id="KW-1185">Reference proteome</keyword>
<dbReference type="RefSeq" id="WP_388104068.1">
    <property type="nucleotide sequence ID" value="NZ_JBIAHM010000002.1"/>
</dbReference>